<organism evidence="5 6">
    <name type="scientific">Pelagibacterium lentulum</name>
    <dbReference type="NCBI Taxonomy" id="2029865"/>
    <lineage>
        <taxon>Bacteria</taxon>
        <taxon>Pseudomonadati</taxon>
        <taxon>Pseudomonadota</taxon>
        <taxon>Alphaproteobacteria</taxon>
        <taxon>Hyphomicrobiales</taxon>
        <taxon>Devosiaceae</taxon>
        <taxon>Pelagibacterium</taxon>
    </lineage>
</organism>
<evidence type="ECO:0000256" key="3">
    <source>
        <dbReference type="ARBA" id="ARBA00022989"/>
    </source>
</evidence>
<name>A0A916VXC1_9HYPH</name>
<accession>A0A916VXC1</accession>
<dbReference type="GO" id="GO:0016020">
    <property type="term" value="C:membrane"/>
    <property type="evidence" value="ECO:0007669"/>
    <property type="project" value="UniProtKB-SubCell"/>
</dbReference>
<proteinExistence type="predicted"/>
<dbReference type="PANTHER" id="PTHR30386">
    <property type="entry name" value="MEMBRANE FUSION SUBUNIT OF EMRAB-TOLC MULTIDRUG EFFLUX PUMP"/>
    <property type="match status" value="1"/>
</dbReference>
<protein>
    <recommendedName>
        <fullName evidence="7">RND efflux pump membrane fusion protein barrel-sandwich domain-containing protein</fullName>
    </recommendedName>
</protein>
<dbReference type="Proteomes" id="UP000596977">
    <property type="component" value="Unassembled WGS sequence"/>
</dbReference>
<evidence type="ECO:0000256" key="4">
    <source>
        <dbReference type="ARBA" id="ARBA00023136"/>
    </source>
</evidence>
<dbReference type="RefSeq" id="WP_164735114.1">
    <property type="nucleotide sequence ID" value="NZ_BMKB01000003.1"/>
</dbReference>
<dbReference type="EMBL" id="BMKB01000003">
    <property type="protein sequence ID" value="GGA50566.1"/>
    <property type="molecule type" value="Genomic_DNA"/>
</dbReference>
<keyword evidence="6" id="KW-1185">Reference proteome</keyword>
<evidence type="ECO:0000313" key="6">
    <source>
        <dbReference type="Proteomes" id="UP000596977"/>
    </source>
</evidence>
<dbReference type="PANTHER" id="PTHR30386:SF26">
    <property type="entry name" value="TRANSPORT PROTEIN COMB"/>
    <property type="match status" value="1"/>
</dbReference>
<reference evidence="5 6" key="1">
    <citation type="journal article" date="2014" name="Int. J. Syst. Evol. Microbiol.">
        <title>Complete genome sequence of Corynebacterium casei LMG S-19264T (=DSM 44701T), isolated from a smear-ripened cheese.</title>
        <authorList>
            <consortium name="US DOE Joint Genome Institute (JGI-PGF)"/>
            <person name="Walter F."/>
            <person name="Albersmeier A."/>
            <person name="Kalinowski J."/>
            <person name="Ruckert C."/>
        </authorList>
    </citation>
    <scope>NUCLEOTIDE SEQUENCE [LARGE SCALE GENOMIC DNA]</scope>
    <source>
        <strain evidence="5 6">CGMCC 1.15896</strain>
    </source>
</reference>
<evidence type="ECO:0000256" key="1">
    <source>
        <dbReference type="ARBA" id="ARBA00004167"/>
    </source>
</evidence>
<keyword evidence="4" id="KW-0472">Membrane</keyword>
<keyword evidence="2" id="KW-0812">Transmembrane</keyword>
<dbReference type="InterPro" id="IPR050739">
    <property type="entry name" value="MFP"/>
</dbReference>
<gene>
    <name evidence="5" type="ORF">GCM10011499_20660</name>
</gene>
<evidence type="ECO:0000313" key="5">
    <source>
        <dbReference type="EMBL" id="GGA50566.1"/>
    </source>
</evidence>
<comment type="caution">
    <text evidence="5">The sequence shown here is derived from an EMBL/GenBank/DDBJ whole genome shotgun (WGS) entry which is preliminary data.</text>
</comment>
<keyword evidence="3" id="KW-1133">Transmembrane helix</keyword>
<evidence type="ECO:0000256" key="2">
    <source>
        <dbReference type="ARBA" id="ARBA00022692"/>
    </source>
</evidence>
<comment type="subcellular location">
    <subcellularLocation>
        <location evidence="1">Membrane</location>
        <topology evidence="1">Single-pass membrane protein</topology>
    </subcellularLocation>
</comment>
<sequence>MKYVLRVAGVLAIIIGLYIIVGEQLVGSSGNAFINTKLAPIRAPITGQVEIGRITDGATVRANQSIGTVSVRAAQTDRTLDYRRELALAIAERDAAEAFEAGTDFSGFDPAYERSRLSARVAALQELLSDQEAAQSSAVSGTLVSPVNGLVWSAPVNSPVTVQEGETVAWIARCDTIFVHAHVDERLYNRLSPGDEAQFRMADGNTIDATVTLMAGTGPRSLIETLAIEPSGRDADGFTVFLAAPALTSSDECVFGRTGRVIFSRGPLAALGDWLAQVGL</sequence>
<dbReference type="AlphaFoldDB" id="A0A916VXC1"/>
<evidence type="ECO:0008006" key="7">
    <source>
        <dbReference type="Google" id="ProtNLM"/>
    </source>
</evidence>